<accession>A0AAD6ZHP1</accession>
<feature type="compositionally biased region" description="Polar residues" evidence="1">
    <location>
        <begin position="1"/>
        <end position="11"/>
    </location>
</feature>
<evidence type="ECO:0000313" key="3">
    <source>
        <dbReference type="Proteomes" id="UP001218218"/>
    </source>
</evidence>
<name>A0AAD6ZHP1_9AGAR</name>
<dbReference type="EMBL" id="JARIHO010000047">
    <property type="protein sequence ID" value="KAJ7323332.1"/>
    <property type="molecule type" value="Genomic_DNA"/>
</dbReference>
<gene>
    <name evidence="2" type="ORF">DFH08DRAFT_969403</name>
</gene>
<evidence type="ECO:0000256" key="1">
    <source>
        <dbReference type="SAM" id="MobiDB-lite"/>
    </source>
</evidence>
<sequence length="388" mass="42157">MQQLQLSQTDHSQSYPSTTWTQPTSQQYGSMANTNLDGFNGTYCNGHPTQESVNYHDYGANAGGGPIYDHPGDQHPPPPGAVNVQQVAGGENGQNEHIKQQIQAQIAPEMVAIYKCIAELEGQKAQEEADEEVAKERKKCPQVITRSVSSTMRNLLGMEDAKSVVPGPLGIGELPRVDENGITLFNPTWEGNADGTQALVVATFKLVWANEQEPAVPPLLIHRPLTSNTSPTTSKTLRCPLRPRPCPFPPVPTSNTPRCPLPIPFLPLLIRRRPLLKPRAAHSAPALARAVVSAPNTRPVRFPFPSRAAYFHHCARPNPVSAHPCRPCPHYPSCVLPRPLCPASSLRPLRTLVPSRPHTAAAPSALAPHTRSVPPRRCVHPAHPSPSL</sequence>
<comment type="caution">
    <text evidence="2">The sequence shown here is derived from an EMBL/GenBank/DDBJ whole genome shotgun (WGS) entry which is preliminary data.</text>
</comment>
<dbReference type="Proteomes" id="UP001218218">
    <property type="component" value="Unassembled WGS sequence"/>
</dbReference>
<reference evidence="2" key="1">
    <citation type="submission" date="2023-03" db="EMBL/GenBank/DDBJ databases">
        <title>Massive genome expansion in bonnet fungi (Mycena s.s.) driven by repeated elements and novel gene families across ecological guilds.</title>
        <authorList>
            <consortium name="Lawrence Berkeley National Laboratory"/>
            <person name="Harder C.B."/>
            <person name="Miyauchi S."/>
            <person name="Viragh M."/>
            <person name="Kuo A."/>
            <person name="Thoen E."/>
            <person name="Andreopoulos B."/>
            <person name="Lu D."/>
            <person name="Skrede I."/>
            <person name="Drula E."/>
            <person name="Henrissat B."/>
            <person name="Morin E."/>
            <person name="Kohler A."/>
            <person name="Barry K."/>
            <person name="LaButti K."/>
            <person name="Morin E."/>
            <person name="Salamov A."/>
            <person name="Lipzen A."/>
            <person name="Mereny Z."/>
            <person name="Hegedus B."/>
            <person name="Baldrian P."/>
            <person name="Stursova M."/>
            <person name="Weitz H."/>
            <person name="Taylor A."/>
            <person name="Grigoriev I.V."/>
            <person name="Nagy L.G."/>
            <person name="Martin F."/>
            <person name="Kauserud H."/>
        </authorList>
    </citation>
    <scope>NUCLEOTIDE SEQUENCE</scope>
    <source>
        <strain evidence="2">CBHHK002</strain>
    </source>
</reference>
<organism evidence="2 3">
    <name type="scientific">Mycena albidolilacea</name>
    <dbReference type="NCBI Taxonomy" id="1033008"/>
    <lineage>
        <taxon>Eukaryota</taxon>
        <taxon>Fungi</taxon>
        <taxon>Dikarya</taxon>
        <taxon>Basidiomycota</taxon>
        <taxon>Agaricomycotina</taxon>
        <taxon>Agaricomycetes</taxon>
        <taxon>Agaricomycetidae</taxon>
        <taxon>Agaricales</taxon>
        <taxon>Marasmiineae</taxon>
        <taxon>Mycenaceae</taxon>
        <taxon>Mycena</taxon>
    </lineage>
</organism>
<dbReference type="AlphaFoldDB" id="A0AAD6ZHP1"/>
<keyword evidence="3" id="KW-1185">Reference proteome</keyword>
<proteinExistence type="predicted"/>
<feature type="region of interest" description="Disordered" evidence="1">
    <location>
        <begin position="357"/>
        <end position="388"/>
    </location>
</feature>
<evidence type="ECO:0000313" key="2">
    <source>
        <dbReference type="EMBL" id="KAJ7323332.1"/>
    </source>
</evidence>
<feature type="region of interest" description="Disordered" evidence="1">
    <location>
        <begin position="54"/>
        <end position="81"/>
    </location>
</feature>
<protein>
    <submittedName>
        <fullName evidence="2">Uncharacterized protein</fullName>
    </submittedName>
</protein>
<feature type="region of interest" description="Disordered" evidence="1">
    <location>
        <begin position="1"/>
        <end position="33"/>
    </location>
</feature>
<feature type="compositionally biased region" description="Low complexity" evidence="1">
    <location>
        <begin position="12"/>
        <end position="28"/>
    </location>
</feature>